<dbReference type="Pfam" id="PF17957">
    <property type="entry name" value="Big_7"/>
    <property type="match status" value="1"/>
</dbReference>
<evidence type="ECO:0008006" key="6">
    <source>
        <dbReference type="Google" id="ProtNLM"/>
    </source>
</evidence>
<dbReference type="InterPro" id="IPR002126">
    <property type="entry name" value="Cadherin-like_dom"/>
</dbReference>
<evidence type="ECO:0000256" key="1">
    <source>
        <dbReference type="SAM" id="MobiDB-lite"/>
    </source>
</evidence>
<name>A0A1L3GJ10_SYNAC</name>
<dbReference type="GO" id="GO:0005509">
    <property type="term" value="F:calcium ion binding"/>
    <property type="evidence" value="ECO:0007669"/>
    <property type="project" value="InterPro"/>
</dbReference>
<dbReference type="GO" id="GO:0007156">
    <property type="term" value="P:homophilic cell adhesion via plasma membrane adhesion molecules"/>
    <property type="evidence" value="ECO:0007669"/>
    <property type="project" value="InterPro"/>
</dbReference>
<dbReference type="InterPro" id="IPR013783">
    <property type="entry name" value="Ig-like_fold"/>
</dbReference>
<dbReference type="EMBL" id="CP015518">
    <property type="protein sequence ID" value="APG25917.1"/>
    <property type="molecule type" value="Genomic_DNA"/>
</dbReference>
<dbReference type="AlphaFoldDB" id="A0A1L3GJ10"/>
<reference evidence="4 5" key="1">
    <citation type="journal article" date="2017" name="Genome Announc.">
        <title>Complete Genome Sequences of Two Acetylene-Fermenting Pelobacter acetylenicus Strains.</title>
        <authorList>
            <person name="Sutton J.M."/>
            <person name="Baesman S.M."/>
            <person name="Fierst J.L."/>
            <person name="Poret-Peterson A.T."/>
            <person name="Oremland R.S."/>
            <person name="Dunlap D.S."/>
            <person name="Akob D.M."/>
        </authorList>
    </citation>
    <scope>NUCLEOTIDE SEQUENCE [LARGE SCALE GENOMIC DNA]</scope>
    <source>
        <strain evidence="4 5">DSM 3247</strain>
    </source>
</reference>
<dbReference type="GO" id="GO:0016020">
    <property type="term" value="C:membrane"/>
    <property type="evidence" value="ECO:0007669"/>
    <property type="project" value="InterPro"/>
</dbReference>
<dbReference type="OrthoDB" id="5141876at2"/>
<sequence length="817" mass="88760">MRKNLKTTYPGNAWFAALASLLLLVMQFGFPALSDAGPRVPKAVTLSAALSSTGSQVNLTWTSPDTTPTGFLIERSQQASSGYVQVGAVSGSAASATDAPGGTTGSYYYRVRGYVTLGSKTYYSDYSNVAGVTLTAAEPTDDAAPSVIISSPETDLQVNNEQTLTVIAAASDNVKVTRVDFYNGSALIGSDTTNTFSASLPLNKDNNGTHSIYAVAHDAAGNSSKSASVNVVVDIVDTVESPTTESYPAPVLDAVTVDGSNFVLKWSVPSSASGLPEGGYDLVIDGVDTGSTHRTTATTATIGGLEAGVAHTFMVEARWTQAEPDQFPRSNQVQGIIPVNAYPAPVLDAVTVDGSNFVLKWSVPSSASGLPEGGYDLVIDGVDTGSTHRTTATSATISGLEAGVAHTFMVEARWTQAEPDEFPRSNQVQGMIEASSDAGTTDTATRQPMSLRGNPSFDAAQLPEEARLWYQRLWASIENSNQYLNATTLAESNDTYNYARPLNTHITSLLHAFRMTGDLRLLDEIDRLAQIMRSKLKDWSILVLNGTTYQADGYLNWLYFYDAGYEGTDIHQMDEMLSHSLVAAFAYAFHANRDLDSRYAERATFWTGYLKNHFEAKWRKRKGIATGFPFLTKLLTHVYVQWIRYHYYMHKLTGEDGYYNEAVRLSQDIKNHMEYVGTPLGTTAQWDHGMPELGGSTLGPQPTNYARYTMQGMADLAFENFSIFDNDSLLTSVANTAAYYVLNSKAPSAIAYYIDGSGEQTDDLYVISPFTAMAYWDASGKIVNLSTQIFQNIEGDETTPRRIYVPAGLFLNAMKNK</sequence>
<dbReference type="PROSITE" id="PS50853">
    <property type="entry name" value="FN3"/>
    <property type="match status" value="1"/>
</dbReference>
<evidence type="ECO:0000259" key="3">
    <source>
        <dbReference type="PROSITE" id="PS50853"/>
    </source>
</evidence>
<dbReference type="InterPro" id="IPR003961">
    <property type="entry name" value="FN3_dom"/>
</dbReference>
<feature type="compositionally biased region" description="Low complexity" evidence="1">
    <location>
        <begin position="435"/>
        <end position="445"/>
    </location>
</feature>
<accession>A0A1L3GJ10</accession>
<dbReference type="SUPFAM" id="SSF49265">
    <property type="entry name" value="Fibronectin type III"/>
    <property type="match status" value="2"/>
</dbReference>
<dbReference type="InterPro" id="IPR036116">
    <property type="entry name" value="FN3_sf"/>
</dbReference>
<dbReference type="SMART" id="SM00060">
    <property type="entry name" value="FN3"/>
    <property type="match status" value="3"/>
</dbReference>
<organism evidence="4 5">
    <name type="scientific">Syntrophotalea acetylenica</name>
    <name type="common">Pelobacter acetylenicus</name>
    <dbReference type="NCBI Taxonomy" id="29542"/>
    <lineage>
        <taxon>Bacteria</taxon>
        <taxon>Pseudomonadati</taxon>
        <taxon>Thermodesulfobacteriota</taxon>
        <taxon>Desulfuromonadia</taxon>
        <taxon>Desulfuromonadales</taxon>
        <taxon>Syntrophotaleaceae</taxon>
        <taxon>Syntrophotalea</taxon>
    </lineage>
</organism>
<dbReference type="PROSITE" id="PS50268">
    <property type="entry name" value="CADHERIN_2"/>
    <property type="match status" value="1"/>
</dbReference>
<evidence type="ECO:0000313" key="5">
    <source>
        <dbReference type="Proteomes" id="UP000182264"/>
    </source>
</evidence>
<dbReference type="KEGG" id="pace:A6070_07575"/>
<evidence type="ECO:0000313" key="4">
    <source>
        <dbReference type="EMBL" id="APG25917.1"/>
    </source>
</evidence>
<feature type="region of interest" description="Disordered" evidence="1">
    <location>
        <begin position="435"/>
        <end position="457"/>
    </location>
</feature>
<gene>
    <name evidence="4" type="ORF">A7E75_13540</name>
</gene>
<dbReference type="RefSeq" id="WP_072287764.1">
    <property type="nucleotide sequence ID" value="NZ_CP015455.1"/>
</dbReference>
<dbReference type="Gene3D" id="2.60.40.10">
    <property type="entry name" value="Immunoglobulins"/>
    <property type="match status" value="2"/>
</dbReference>
<proteinExistence type="predicted"/>
<feature type="domain" description="Cadherin" evidence="2">
    <location>
        <begin position="149"/>
        <end position="252"/>
    </location>
</feature>
<dbReference type="Proteomes" id="UP000182264">
    <property type="component" value="Chromosome"/>
</dbReference>
<dbReference type="STRING" id="29542.A6070_07575"/>
<evidence type="ECO:0000259" key="2">
    <source>
        <dbReference type="PROSITE" id="PS50268"/>
    </source>
</evidence>
<feature type="domain" description="Fibronectin type-III" evidence="3">
    <location>
        <begin position="40"/>
        <end position="139"/>
    </location>
</feature>
<keyword evidence="5" id="KW-1185">Reference proteome</keyword>
<protein>
    <recommendedName>
        <fullName evidence="6">Fibronectin type III domain-containing protein</fullName>
    </recommendedName>
</protein>